<keyword evidence="2" id="KW-0812">Transmembrane</keyword>
<feature type="transmembrane region" description="Helical" evidence="2">
    <location>
        <begin position="91"/>
        <end position="110"/>
    </location>
</feature>
<feature type="non-terminal residue" evidence="3">
    <location>
        <position position="1"/>
    </location>
</feature>
<dbReference type="EMBL" id="QEFC01000086">
    <property type="protein sequence ID" value="KAE9466526.1"/>
    <property type="molecule type" value="Genomic_DNA"/>
</dbReference>
<dbReference type="InterPro" id="IPR037185">
    <property type="entry name" value="EmrE-like"/>
</dbReference>
<proteinExistence type="predicted"/>
<dbReference type="PANTHER" id="PTHR36039">
    <property type="match status" value="1"/>
</dbReference>
<feature type="transmembrane region" description="Helical" evidence="2">
    <location>
        <begin position="231"/>
        <end position="251"/>
    </location>
</feature>
<feature type="transmembrane region" description="Helical" evidence="2">
    <location>
        <begin position="263"/>
        <end position="283"/>
    </location>
</feature>
<dbReference type="AlphaFoldDB" id="A0A6A4LZR5"/>
<gene>
    <name evidence="3" type="ORF">C3L33_01579</name>
</gene>
<evidence type="ECO:0000313" key="3">
    <source>
        <dbReference type="EMBL" id="KAE9466526.1"/>
    </source>
</evidence>
<name>A0A6A4LZR5_9ERIC</name>
<evidence type="ECO:0000256" key="1">
    <source>
        <dbReference type="ARBA" id="ARBA00004141"/>
    </source>
</evidence>
<evidence type="ECO:0000256" key="2">
    <source>
        <dbReference type="SAM" id="Phobius"/>
    </source>
</evidence>
<protein>
    <submittedName>
        <fullName evidence="3">Uncharacterized protein</fullName>
    </submittedName>
</protein>
<dbReference type="InterPro" id="IPR009097">
    <property type="entry name" value="Cyclic_Pdiesterase"/>
</dbReference>
<reference evidence="3 4" key="1">
    <citation type="journal article" date="2019" name="Genome Biol. Evol.">
        <title>The Rhododendron genome and chromosomal organization provide insight into shared whole-genome duplications across the heath family (Ericaceae).</title>
        <authorList>
            <person name="Soza V.L."/>
            <person name="Lindsley D."/>
            <person name="Waalkes A."/>
            <person name="Ramage E."/>
            <person name="Patwardhan R.P."/>
            <person name="Burton J.N."/>
            <person name="Adey A."/>
            <person name="Kumar A."/>
            <person name="Qiu R."/>
            <person name="Shendure J."/>
            <person name="Hall B."/>
        </authorList>
    </citation>
    <scope>NUCLEOTIDE SEQUENCE [LARGE SCALE GENOMIC DNA]</scope>
    <source>
        <strain evidence="3">RSF 1966-606</strain>
    </source>
</reference>
<comment type="subcellular location">
    <subcellularLocation>
        <location evidence="1">Membrane</location>
        <topology evidence="1">Multi-pass membrane protein</topology>
    </subcellularLocation>
</comment>
<feature type="transmembrane region" description="Helical" evidence="2">
    <location>
        <begin position="122"/>
        <end position="142"/>
    </location>
</feature>
<sequence length="477" mass="52869">MEWRSCIRNAAPFAAMMAVECTDIGISTLSKAAMTKGMSNFVFVVYANALGSLLLLPFVLSSPLQILHPQLNREFGQMLESTGVKYSSPTLSSAMGNLIPIFTYVLAIFFRMEELDLRSSSGVAKFLGAWVSVLGAFTVTLYKGQKILSASLFQGFLTKFFTRNNRIGSLQVFSFNGFPLICCNGHFSAVARELPENTTIVFFFCFFNTVLCGSFFLIVERNPNAWKLNPDIELISVVYSAILGCVVHNSVCTWCLKEKGPVFVAMFKPVGIAIAVVMASLFLGEPLYLGSLKAMSQGYGIELYFDPALENQVLKAWNVLARRQISTHLIEIESRPHITLFSTPFTDPSKLENIVKIFASKQESLPICFSSIGSFPNDNNALFLAPTPSSALLQFHSQLWDAMKKEGIEIGEEYRPDSWIPNCSVAEEVPKSRMAEAFTILRDLKLPVTGYAMDIGLVEFSPVREIFSYMLGNTVEA</sequence>
<feature type="transmembrane region" description="Helical" evidence="2">
    <location>
        <begin position="200"/>
        <end position="219"/>
    </location>
</feature>
<organism evidence="3 4">
    <name type="scientific">Rhododendron williamsianum</name>
    <dbReference type="NCBI Taxonomy" id="262921"/>
    <lineage>
        <taxon>Eukaryota</taxon>
        <taxon>Viridiplantae</taxon>
        <taxon>Streptophyta</taxon>
        <taxon>Embryophyta</taxon>
        <taxon>Tracheophyta</taxon>
        <taxon>Spermatophyta</taxon>
        <taxon>Magnoliopsida</taxon>
        <taxon>eudicotyledons</taxon>
        <taxon>Gunneridae</taxon>
        <taxon>Pentapetalae</taxon>
        <taxon>asterids</taxon>
        <taxon>Ericales</taxon>
        <taxon>Ericaceae</taxon>
        <taxon>Ericoideae</taxon>
        <taxon>Rhodoreae</taxon>
        <taxon>Rhododendron</taxon>
    </lineage>
</organism>
<dbReference type="Gene3D" id="3.90.1140.10">
    <property type="entry name" value="Cyclic phosphodiesterase"/>
    <property type="match status" value="1"/>
</dbReference>
<dbReference type="Proteomes" id="UP000428333">
    <property type="component" value="Linkage Group LG01"/>
</dbReference>
<dbReference type="PANTHER" id="PTHR36039:SF2">
    <property type="entry name" value="RNA LIGASE_CYCLIC NUCLEOTIDE PHOSPHODIESTERASE FAMILY PROTEIN"/>
    <property type="match status" value="1"/>
</dbReference>
<accession>A0A6A4LZR5</accession>
<dbReference type="OrthoDB" id="1879605at2759"/>
<feature type="transmembrane region" description="Helical" evidence="2">
    <location>
        <begin position="41"/>
        <end position="60"/>
    </location>
</feature>
<comment type="caution">
    <text evidence="3">The sequence shown here is derived from an EMBL/GenBank/DDBJ whole genome shotgun (WGS) entry which is preliminary data.</text>
</comment>
<evidence type="ECO:0000313" key="4">
    <source>
        <dbReference type="Proteomes" id="UP000428333"/>
    </source>
</evidence>
<keyword evidence="2" id="KW-1133">Transmembrane helix</keyword>
<dbReference type="Pfam" id="PF13563">
    <property type="entry name" value="2_5_RNA_ligase2"/>
    <property type="match status" value="1"/>
</dbReference>
<keyword evidence="2" id="KW-0472">Membrane</keyword>
<dbReference type="SUPFAM" id="SSF103481">
    <property type="entry name" value="Multidrug resistance efflux transporter EmrE"/>
    <property type="match status" value="1"/>
</dbReference>
<keyword evidence="4" id="KW-1185">Reference proteome</keyword>
<dbReference type="SUPFAM" id="SSF55144">
    <property type="entry name" value="LigT-like"/>
    <property type="match status" value="1"/>
</dbReference>